<dbReference type="SUPFAM" id="SSF48179">
    <property type="entry name" value="6-phosphogluconate dehydrogenase C-terminal domain-like"/>
    <property type="match status" value="1"/>
</dbReference>
<evidence type="ECO:0000259" key="3">
    <source>
        <dbReference type="Pfam" id="PF01232"/>
    </source>
</evidence>
<proteinExistence type="predicted"/>
<dbReference type="InterPro" id="IPR008927">
    <property type="entry name" value="6-PGluconate_DH-like_C_sf"/>
</dbReference>
<dbReference type="InterPro" id="IPR013131">
    <property type="entry name" value="Mannitol_DH_N"/>
</dbReference>
<comment type="caution">
    <text evidence="5">The sequence shown here is derived from an EMBL/GenBank/DDBJ whole genome shotgun (WGS) entry which is preliminary data.</text>
</comment>
<dbReference type="InterPro" id="IPR050988">
    <property type="entry name" value="Mannitol_DH/Oxidoreductase"/>
</dbReference>
<dbReference type="Proteomes" id="UP001185659">
    <property type="component" value="Unassembled WGS sequence"/>
</dbReference>
<dbReference type="EMBL" id="JAWLIP010000009">
    <property type="protein sequence ID" value="MDV6228341.1"/>
    <property type="molecule type" value="Genomic_DNA"/>
</dbReference>
<sequence length="486" mass="51847">MAEIVRERYAYDRSKLKPRVLHIGFGAFSRAHTLRYLDDALDTAGGDFGAVVARLNSGADELSELDAQGREYLVIEADDTAMRARTIGCVVGTLNPQRDGVDAVPDLIASATLCLVTLTITEKGYCLRNGQLDRSNPAISVDLENARAPRSAIGVLVEGLRRRREAGAGGLTLMACDNLPENGTALRAAVIAYAGAVENDLADWIVGNVAFPSTMVDRIVPALDAAGRELVTKAAGDENAMGIVCEPFRQWVIENSFSAAHPDFAAAGAMLVEDVRPYEEMKLRMLNGSHSFLAYLGALAGHETVADCMADPVFGRAAQMLMLQEQAPTLSVPADVDLDAYAKALMQRFSNSRLGHRTQQIAMDGSQKLPQRLLAPIAAHLQTGAPWPLSALGVAGWMAYLRGKSETGEALSLSDPLAGRLLEIAGGEDGATYVDALLGVEAVFPQPLAKDPRFRQAIHEAYRAVRGTGVRAAIGAACDRHDLANG</sequence>
<feature type="domain" description="Mannitol dehydrogenase N-terminal" evidence="3">
    <location>
        <begin position="19"/>
        <end position="263"/>
    </location>
</feature>
<evidence type="ECO:0000256" key="1">
    <source>
        <dbReference type="ARBA" id="ARBA00023002"/>
    </source>
</evidence>
<organism evidence="5 6">
    <name type="scientific">Nitratireductor aquimarinus</name>
    <dbReference type="NCBI Taxonomy" id="889300"/>
    <lineage>
        <taxon>Bacteria</taxon>
        <taxon>Pseudomonadati</taxon>
        <taxon>Pseudomonadota</taxon>
        <taxon>Alphaproteobacteria</taxon>
        <taxon>Hyphomicrobiales</taxon>
        <taxon>Phyllobacteriaceae</taxon>
        <taxon>Nitratireductor</taxon>
    </lineage>
</organism>
<gene>
    <name evidence="5" type="ORF">R2G56_18790</name>
</gene>
<keyword evidence="6" id="KW-1185">Reference proteome</keyword>
<dbReference type="PANTHER" id="PTHR43362:SF1">
    <property type="entry name" value="MANNITOL DEHYDROGENASE 2-RELATED"/>
    <property type="match status" value="1"/>
</dbReference>
<dbReference type="InterPro" id="IPR013118">
    <property type="entry name" value="Mannitol_DH_C"/>
</dbReference>
<dbReference type="PANTHER" id="PTHR43362">
    <property type="entry name" value="MANNITOL DEHYDROGENASE DSF1-RELATED"/>
    <property type="match status" value="1"/>
</dbReference>
<dbReference type="RefSeq" id="WP_317562258.1">
    <property type="nucleotide sequence ID" value="NZ_JAWLIP010000009.1"/>
</dbReference>
<dbReference type="Gene3D" id="3.40.50.720">
    <property type="entry name" value="NAD(P)-binding Rossmann-like Domain"/>
    <property type="match status" value="1"/>
</dbReference>
<dbReference type="InterPro" id="IPR013328">
    <property type="entry name" value="6PGD_dom2"/>
</dbReference>
<keyword evidence="2" id="KW-0520">NAD</keyword>
<name>A0ABU4AQ26_9HYPH</name>
<keyword evidence="1 5" id="KW-0560">Oxidoreductase</keyword>
<dbReference type="InterPro" id="IPR000669">
    <property type="entry name" value="Mannitol_DH"/>
</dbReference>
<dbReference type="Gene3D" id="1.10.1040.10">
    <property type="entry name" value="N-(1-d-carboxylethyl)-l-norvaline Dehydrogenase, domain 2"/>
    <property type="match status" value="1"/>
</dbReference>
<dbReference type="PRINTS" id="PR00084">
    <property type="entry name" value="MTLDHDRGNASE"/>
</dbReference>
<protein>
    <submittedName>
        <fullName evidence="5">Mannitol dehydrogenase family protein</fullName>
        <ecNumber evidence="5">1.1.1.-</ecNumber>
    </submittedName>
</protein>
<feature type="domain" description="Mannitol dehydrogenase C-terminal" evidence="4">
    <location>
        <begin position="274"/>
        <end position="465"/>
    </location>
</feature>
<evidence type="ECO:0000313" key="6">
    <source>
        <dbReference type="Proteomes" id="UP001185659"/>
    </source>
</evidence>
<evidence type="ECO:0000256" key="2">
    <source>
        <dbReference type="ARBA" id="ARBA00023027"/>
    </source>
</evidence>
<dbReference type="Pfam" id="PF01232">
    <property type="entry name" value="Mannitol_dh"/>
    <property type="match status" value="1"/>
</dbReference>
<dbReference type="GO" id="GO:0016491">
    <property type="term" value="F:oxidoreductase activity"/>
    <property type="evidence" value="ECO:0007669"/>
    <property type="project" value="UniProtKB-KW"/>
</dbReference>
<dbReference type="InterPro" id="IPR023027">
    <property type="entry name" value="Mannitol_DH_CS"/>
</dbReference>
<evidence type="ECO:0000313" key="5">
    <source>
        <dbReference type="EMBL" id="MDV6228341.1"/>
    </source>
</evidence>
<dbReference type="EC" id="1.1.1.-" evidence="5"/>
<accession>A0ABU4AQ26</accession>
<dbReference type="PROSITE" id="PS00974">
    <property type="entry name" value="MANNITOL_DHGENASE"/>
    <property type="match status" value="1"/>
</dbReference>
<dbReference type="SUPFAM" id="SSF51735">
    <property type="entry name" value="NAD(P)-binding Rossmann-fold domains"/>
    <property type="match status" value="1"/>
</dbReference>
<evidence type="ECO:0000259" key="4">
    <source>
        <dbReference type="Pfam" id="PF08125"/>
    </source>
</evidence>
<reference evidence="5 6" key="1">
    <citation type="submission" date="2023-10" db="EMBL/GenBank/DDBJ databases">
        <authorList>
            <person name="Venkata Ramana C."/>
            <person name="Sasikala C."/>
            <person name="Dhurka M."/>
        </authorList>
    </citation>
    <scope>NUCLEOTIDE SEQUENCE [LARGE SCALE GENOMIC DNA]</scope>
    <source>
        <strain evidence="5 6">KCTC 32151</strain>
    </source>
</reference>
<dbReference type="Pfam" id="PF08125">
    <property type="entry name" value="Mannitol_dh_C"/>
    <property type="match status" value="1"/>
</dbReference>
<dbReference type="InterPro" id="IPR036291">
    <property type="entry name" value="NAD(P)-bd_dom_sf"/>
</dbReference>